<comment type="caution">
    <text evidence="3">The sequence shown here is derived from an EMBL/GenBank/DDBJ whole genome shotgun (WGS) entry which is preliminary data.</text>
</comment>
<dbReference type="Proteomes" id="UP001432322">
    <property type="component" value="Unassembled WGS sequence"/>
</dbReference>
<dbReference type="EMBL" id="BTSY01000004">
    <property type="protein sequence ID" value="GMT26029.1"/>
    <property type="molecule type" value="Genomic_DNA"/>
</dbReference>
<feature type="chain" id="PRO_5044011595" evidence="2">
    <location>
        <begin position="22"/>
        <end position="86"/>
    </location>
</feature>
<dbReference type="AlphaFoldDB" id="A0AAV5W288"/>
<organism evidence="3 4">
    <name type="scientific">Pristionchus fissidentatus</name>
    <dbReference type="NCBI Taxonomy" id="1538716"/>
    <lineage>
        <taxon>Eukaryota</taxon>
        <taxon>Metazoa</taxon>
        <taxon>Ecdysozoa</taxon>
        <taxon>Nematoda</taxon>
        <taxon>Chromadorea</taxon>
        <taxon>Rhabditida</taxon>
        <taxon>Rhabditina</taxon>
        <taxon>Diplogasteromorpha</taxon>
        <taxon>Diplogasteroidea</taxon>
        <taxon>Neodiplogasteridae</taxon>
        <taxon>Pristionchus</taxon>
    </lineage>
</organism>
<evidence type="ECO:0000313" key="4">
    <source>
        <dbReference type="Proteomes" id="UP001432322"/>
    </source>
</evidence>
<reference evidence="3" key="1">
    <citation type="submission" date="2023-10" db="EMBL/GenBank/DDBJ databases">
        <title>Genome assembly of Pristionchus species.</title>
        <authorList>
            <person name="Yoshida K."/>
            <person name="Sommer R.J."/>
        </authorList>
    </citation>
    <scope>NUCLEOTIDE SEQUENCE</scope>
    <source>
        <strain evidence="3">RS5133</strain>
    </source>
</reference>
<name>A0AAV5W288_9BILA</name>
<feature type="non-terminal residue" evidence="3">
    <location>
        <position position="1"/>
    </location>
</feature>
<feature type="signal peptide" evidence="2">
    <location>
        <begin position="1"/>
        <end position="21"/>
    </location>
</feature>
<proteinExistence type="predicted"/>
<sequence length="86" mass="9191">IMQLHIIALFLVGLLAQAACASWVWIPNHLERFAPTEMDLAQSGAGASGGSLQRMTRSDGSGFAEGIPPRAVRYQRTGGAILLGRR</sequence>
<keyword evidence="2" id="KW-0732">Signal</keyword>
<evidence type="ECO:0000256" key="2">
    <source>
        <dbReference type="SAM" id="SignalP"/>
    </source>
</evidence>
<evidence type="ECO:0000256" key="1">
    <source>
        <dbReference type="SAM" id="MobiDB-lite"/>
    </source>
</evidence>
<evidence type="ECO:0000313" key="3">
    <source>
        <dbReference type="EMBL" id="GMT26029.1"/>
    </source>
</evidence>
<keyword evidence="4" id="KW-1185">Reference proteome</keyword>
<accession>A0AAV5W288</accession>
<protein>
    <submittedName>
        <fullName evidence="3">Uncharacterized protein</fullName>
    </submittedName>
</protein>
<feature type="compositionally biased region" description="Low complexity" evidence="1">
    <location>
        <begin position="44"/>
        <end position="53"/>
    </location>
</feature>
<feature type="region of interest" description="Disordered" evidence="1">
    <location>
        <begin position="44"/>
        <end position="67"/>
    </location>
</feature>
<gene>
    <name evidence="3" type="ORF">PFISCL1PPCAC_17326</name>
</gene>